<name>A0A9P8VHR6_9PEZI</name>
<dbReference type="InterPro" id="IPR002347">
    <property type="entry name" value="SDR_fam"/>
</dbReference>
<comment type="similarity">
    <text evidence="1">Belongs to the short-chain dehydrogenases/reductases (SDR) family.</text>
</comment>
<dbReference type="PRINTS" id="PR00080">
    <property type="entry name" value="SDRFAMILY"/>
</dbReference>
<dbReference type="Pfam" id="PF13561">
    <property type="entry name" value="adh_short_C2"/>
    <property type="match status" value="1"/>
</dbReference>
<dbReference type="PROSITE" id="PS00061">
    <property type="entry name" value="ADH_SHORT"/>
    <property type="match status" value="1"/>
</dbReference>
<protein>
    <submittedName>
        <fullName evidence="4">Short chain type dehydrogenase</fullName>
    </submittedName>
</protein>
<dbReference type="FunFam" id="3.40.50.720:FF:000084">
    <property type="entry name" value="Short-chain dehydrogenase reductase"/>
    <property type="match status" value="1"/>
</dbReference>
<dbReference type="GO" id="GO:0016616">
    <property type="term" value="F:oxidoreductase activity, acting on the CH-OH group of donors, NAD or NADP as acceptor"/>
    <property type="evidence" value="ECO:0007669"/>
    <property type="project" value="TreeGrafter"/>
</dbReference>
<gene>
    <name evidence="4" type="ORF">F5X68DRAFT_187654</name>
</gene>
<dbReference type="Proteomes" id="UP000770015">
    <property type="component" value="Unassembled WGS sequence"/>
</dbReference>
<evidence type="ECO:0000256" key="1">
    <source>
        <dbReference type="ARBA" id="ARBA00006484"/>
    </source>
</evidence>
<evidence type="ECO:0000256" key="2">
    <source>
        <dbReference type="ARBA" id="ARBA00022857"/>
    </source>
</evidence>
<dbReference type="EMBL" id="JAGSXJ010000003">
    <property type="protein sequence ID" value="KAH6693890.1"/>
    <property type="molecule type" value="Genomic_DNA"/>
</dbReference>
<accession>A0A9P8VHR6</accession>
<dbReference type="InterPro" id="IPR020904">
    <property type="entry name" value="Sc_DH/Rdtase_CS"/>
</dbReference>
<evidence type="ECO:0000313" key="4">
    <source>
        <dbReference type="EMBL" id="KAH6693890.1"/>
    </source>
</evidence>
<keyword evidence="5" id="KW-1185">Reference proteome</keyword>
<dbReference type="Gene3D" id="3.40.50.720">
    <property type="entry name" value="NAD(P)-binding Rossmann-like Domain"/>
    <property type="match status" value="1"/>
</dbReference>
<dbReference type="PANTHER" id="PTHR42760:SF115">
    <property type="entry name" value="3-OXOACYL-[ACYL-CARRIER-PROTEIN] REDUCTASE FABG"/>
    <property type="match status" value="1"/>
</dbReference>
<dbReference type="PRINTS" id="PR00081">
    <property type="entry name" value="GDHRDH"/>
</dbReference>
<dbReference type="SUPFAM" id="SSF51735">
    <property type="entry name" value="NAD(P)-binding Rossmann-fold domains"/>
    <property type="match status" value="1"/>
</dbReference>
<dbReference type="AlphaFoldDB" id="A0A9P8VHR6"/>
<evidence type="ECO:0000256" key="3">
    <source>
        <dbReference type="ARBA" id="ARBA00023002"/>
    </source>
</evidence>
<keyword evidence="2" id="KW-0521">NADP</keyword>
<dbReference type="InterPro" id="IPR036291">
    <property type="entry name" value="NAD(P)-bd_dom_sf"/>
</dbReference>
<proteinExistence type="inferred from homology"/>
<sequence length="272" mass="28718">METCSSHPDLSGKVALIMGIGQTAVKQSTSWGNGAAIAYALSKNNVTIFGCDIDISAAKHTQSRLPGPCEVMAADVTSEGNVKAAVDACLAHHGRIDILVNNVGYPVRGDATTLSGEVWDEQIRVNFTSVYLSCHLVLPIMEKQGSGVIINNASIAGLRSLGKPQIAYNSAKAAVIHFTKVTAAEYAHKGVRLNCVAPGIILTPLIESWEHSQNEGQVQLHKKIMSSNIPMGRLGDAFDVANAVTFLSSDTAKYITGQTLVVDGGLTLTTCV</sequence>
<reference evidence="4" key="1">
    <citation type="journal article" date="2021" name="Nat. Commun.">
        <title>Genetic determinants of endophytism in the Arabidopsis root mycobiome.</title>
        <authorList>
            <person name="Mesny F."/>
            <person name="Miyauchi S."/>
            <person name="Thiergart T."/>
            <person name="Pickel B."/>
            <person name="Atanasova L."/>
            <person name="Karlsson M."/>
            <person name="Huettel B."/>
            <person name="Barry K.W."/>
            <person name="Haridas S."/>
            <person name="Chen C."/>
            <person name="Bauer D."/>
            <person name="Andreopoulos W."/>
            <person name="Pangilinan J."/>
            <person name="LaButti K."/>
            <person name="Riley R."/>
            <person name="Lipzen A."/>
            <person name="Clum A."/>
            <person name="Drula E."/>
            <person name="Henrissat B."/>
            <person name="Kohler A."/>
            <person name="Grigoriev I.V."/>
            <person name="Martin F.M."/>
            <person name="Hacquard S."/>
        </authorList>
    </citation>
    <scope>NUCLEOTIDE SEQUENCE</scope>
    <source>
        <strain evidence="4">MPI-SDFR-AT-0117</strain>
    </source>
</reference>
<organism evidence="4 5">
    <name type="scientific">Plectosphaerella plurivora</name>
    <dbReference type="NCBI Taxonomy" id="936078"/>
    <lineage>
        <taxon>Eukaryota</taxon>
        <taxon>Fungi</taxon>
        <taxon>Dikarya</taxon>
        <taxon>Ascomycota</taxon>
        <taxon>Pezizomycotina</taxon>
        <taxon>Sordariomycetes</taxon>
        <taxon>Hypocreomycetidae</taxon>
        <taxon>Glomerellales</taxon>
        <taxon>Plectosphaerellaceae</taxon>
        <taxon>Plectosphaerella</taxon>
    </lineage>
</organism>
<keyword evidence="3" id="KW-0560">Oxidoreductase</keyword>
<dbReference type="OrthoDB" id="498125at2759"/>
<dbReference type="CDD" id="cd05233">
    <property type="entry name" value="SDR_c"/>
    <property type="match status" value="1"/>
</dbReference>
<comment type="caution">
    <text evidence="4">The sequence shown here is derived from an EMBL/GenBank/DDBJ whole genome shotgun (WGS) entry which is preliminary data.</text>
</comment>
<dbReference type="PANTHER" id="PTHR42760">
    <property type="entry name" value="SHORT-CHAIN DEHYDROGENASES/REDUCTASES FAMILY MEMBER"/>
    <property type="match status" value="1"/>
</dbReference>
<evidence type="ECO:0000313" key="5">
    <source>
        <dbReference type="Proteomes" id="UP000770015"/>
    </source>
</evidence>